<evidence type="ECO:0008006" key="4">
    <source>
        <dbReference type="Google" id="ProtNLM"/>
    </source>
</evidence>
<evidence type="ECO:0000313" key="3">
    <source>
        <dbReference type="Proteomes" id="UP001605036"/>
    </source>
</evidence>
<comment type="caution">
    <text evidence="2">The sequence shown here is derived from an EMBL/GenBank/DDBJ whole genome shotgun (WGS) entry which is preliminary data.</text>
</comment>
<keyword evidence="3" id="KW-1185">Reference proteome</keyword>
<accession>A0ABD1YKC2</accession>
<dbReference type="EMBL" id="JBHFFA010000004">
    <property type="protein sequence ID" value="KAL2631217.1"/>
    <property type="molecule type" value="Genomic_DNA"/>
</dbReference>
<feature type="transmembrane region" description="Helical" evidence="1">
    <location>
        <begin position="285"/>
        <end position="304"/>
    </location>
</feature>
<sequence length="305" mass="34002">MATAVCSSSHAILKGCEAGQIKIRGRERRDIAATGLGRACNLRGIQGAAGLFLSENTKWAFHAQVMRHVVRTPLRRTSQQMLALRAMDASVGGEGVIEEEEYGPPQIFPRVNVRDPFKRLGVSRDASEEEIREARNYLSSQYGGHERSREAIEAAYDKIIMESFRDRRKSKINLKTSLKKKLAESPPWVRAFTNMVEVPTSQVILQRFALFFLLGVWSVMNPADGGPAFQVAVSLAACIYFLNDRLKSLGRAFMLGFGSLIVGWISGSFLLPVVSNYILPTSWSLELSTALFSYIFLWVACTFLK</sequence>
<proteinExistence type="predicted"/>
<dbReference type="AlphaFoldDB" id="A0ABD1YKC2"/>
<feature type="transmembrane region" description="Helical" evidence="1">
    <location>
        <begin position="226"/>
        <end position="243"/>
    </location>
</feature>
<protein>
    <recommendedName>
        <fullName evidence="4">Chaperone DnaJ-domain superfamily protein</fullName>
    </recommendedName>
</protein>
<name>A0ABD1YKC2_9MARC</name>
<keyword evidence="1" id="KW-1133">Transmembrane helix</keyword>
<organism evidence="2 3">
    <name type="scientific">Riccia fluitans</name>
    <dbReference type="NCBI Taxonomy" id="41844"/>
    <lineage>
        <taxon>Eukaryota</taxon>
        <taxon>Viridiplantae</taxon>
        <taxon>Streptophyta</taxon>
        <taxon>Embryophyta</taxon>
        <taxon>Marchantiophyta</taxon>
        <taxon>Marchantiopsida</taxon>
        <taxon>Marchantiidae</taxon>
        <taxon>Marchantiales</taxon>
        <taxon>Ricciaceae</taxon>
        <taxon>Riccia</taxon>
    </lineage>
</organism>
<dbReference type="PANTHER" id="PTHR33372">
    <property type="match status" value="1"/>
</dbReference>
<feature type="transmembrane region" description="Helical" evidence="1">
    <location>
        <begin position="255"/>
        <end position="279"/>
    </location>
</feature>
<reference evidence="2 3" key="1">
    <citation type="submission" date="2024-09" db="EMBL/GenBank/DDBJ databases">
        <title>Chromosome-scale assembly of Riccia fluitans.</title>
        <authorList>
            <person name="Paukszto L."/>
            <person name="Sawicki J."/>
            <person name="Karawczyk K."/>
            <person name="Piernik-Szablinska J."/>
            <person name="Szczecinska M."/>
            <person name="Mazdziarz M."/>
        </authorList>
    </citation>
    <scope>NUCLEOTIDE SEQUENCE [LARGE SCALE GENOMIC DNA]</scope>
    <source>
        <strain evidence="2">Rf_01</strain>
        <tissue evidence="2">Aerial parts of the thallus</tissue>
    </source>
</reference>
<dbReference type="InterPro" id="IPR036869">
    <property type="entry name" value="J_dom_sf"/>
</dbReference>
<dbReference type="SUPFAM" id="SSF46565">
    <property type="entry name" value="Chaperone J-domain"/>
    <property type="match status" value="1"/>
</dbReference>
<keyword evidence="1" id="KW-0472">Membrane</keyword>
<dbReference type="Proteomes" id="UP001605036">
    <property type="component" value="Unassembled WGS sequence"/>
</dbReference>
<evidence type="ECO:0000256" key="1">
    <source>
        <dbReference type="SAM" id="Phobius"/>
    </source>
</evidence>
<evidence type="ECO:0000313" key="2">
    <source>
        <dbReference type="EMBL" id="KAL2631217.1"/>
    </source>
</evidence>
<feature type="transmembrane region" description="Helical" evidence="1">
    <location>
        <begin position="204"/>
        <end position="220"/>
    </location>
</feature>
<keyword evidence="1" id="KW-0812">Transmembrane</keyword>
<dbReference type="PANTHER" id="PTHR33372:SF2">
    <property type="entry name" value="PROTEIN CHAPERONE-LIKE PROTEIN OF POR1, CHLOROPLASTIC"/>
    <property type="match status" value="1"/>
</dbReference>
<gene>
    <name evidence="2" type="ORF">R1flu_015903</name>
</gene>
<dbReference type="Pfam" id="PF11833">
    <property type="entry name" value="CPP1-like"/>
    <property type="match status" value="1"/>
</dbReference>
<dbReference type="InterPro" id="IPR021788">
    <property type="entry name" value="CPP1-like"/>
</dbReference>